<evidence type="ECO:0000259" key="19">
    <source>
        <dbReference type="PROSITE" id="PS50853"/>
    </source>
</evidence>
<evidence type="ECO:0000256" key="12">
    <source>
        <dbReference type="ARBA" id="ARBA00022989"/>
    </source>
</evidence>
<keyword evidence="11" id="KW-0524">Neurogenesis</keyword>
<feature type="domain" description="Ig-like" evidence="18">
    <location>
        <begin position="226"/>
        <end position="314"/>
    </location>
</feature>
<organism evidence="20 21">
    <name type="scientific">Gopherus evgoodei</name>
    <name type="common">Goodes thornscrub tortoise</name>
    <dbReference type="NCBI Taxonomy" id="1825980"/>
    <lineage>
        <taxon>Eukaryota</taxon>
        <taxon>Metazoa</taxon>
        <taxon>Chordata</taxon>
        <taxon>Craniata</taxon>
        <taxon>Vertebrata</taxon>
        <taxon>Euteleostomi</taxon>
        <taxon>Archelosauria</taxon>
        <taxon>Testudinata</taxon>
        <taxon>Testudines</taxon>
        <taxon>Cryptodira</taxon>
        <taxon>Durocryptodira</taxon>
        <taxon>Testudinoidea</taxon>
        <taxon>Testudinidae</taxon>
        <taxon>Gopherus</taxon>
    </lineage>
</organism>
<feature type="domain" description="Ig-like" evidence="18">
    <location>
        <begin position="319"/>
        <end position="406"/>
    </location>
</feature>
<dbReference type="FunFam" id="2.60.40.10:FF:000658">
    <property type="entry name" value="Neural cell adhesion molecule L1"/>
    <property type="match status" value="1"/>
</dbReference>
<evidence type="ECO:0000256" key="9">
    <source>
        <dbReference type="ARBA" id="ARBA00022782"/>
    </source>
</evidence>
<keyword evidence="6" id="KW-0812">Transmembrane</keyword>
<protein>
    <submittedName>
        <fullName evidence="20">L1 cell adhesion molecule</fullName>
    </submittedName>
</protein>
<proteinExistence type="inferred from homology"/>
<dbReference type="Pfam" id="PF00047">
    <property type="entry name" value="ig"/>
    <property type="match status" value="1"/>
</dbReference>
<dbReference type="SUPFAM" id="SSF48726">
    <property type="entry name" value="Immunoglobulin"/>
    <property type="match status" value="6"/>
</dbReference>
<feature type="region of interest" description="Disordered" evidence="17">
    <location>
        <begin position="680"/>
        <end position="709"/>
    </location>
</feature>
<evidence type="ECO:0000256" key="15">
    <source>
        <dbReference type="ARBA" id="ARBA00023180"/>
    </source>
</evidence>
<keyword evidence="7" id="KW-0732">Signal</keyword>
<evidence type="ECO:0000256" key="4">
    <source>
        <dbReference type="ARBA" id="ARBA00022475"/>
    </source>
</evidence>
<evidence type="ECO:0000256" key="17">
    <source>
        <dbReference type="SAM" id="MobiDB-lite"/>
    </source>
</evidence>
<dbReference type="GeneTree" id="ENSGT00940000157506"/>
<dbReference type="InterPro" id="IPR051170">
    <property type="entry name" value="Neural/epithelial_adhesion"/>
</dbReference>
<dbReference type="CDD" id="cd05845">
    <property type="entry name" value="IgI_2_L1-CAM_like"/>
    <property type="match status" value="1"/>
</dbReference>
<evidence type="ECO:0000256" key="8">
    <source>
        <dbReference type="ARBA" id="ARBA00022737"/>
    </source>
</evidence>
<comment type="similarity">
    <text evidence="2">Belongs to the immunoglobulin superfamily. L1/neurofascin/NgCAM family.</text>
</comment>
<feature type="domain" description="Ig-like" evidence="18">
    <location>
        <begin position="411"/>
        <end position="494"/>
    </location>
</feature>
<reference evidence="20" key="2">
    <citation type="submission" date="2025-09" db="UniProtKB">
        <authorList>
            <consortium name="Ensembl"/>
        </authorList>
    </citation>
    <scope>IDENTIFICATION</scope>
</reference>
<dbReference type="FunFam" id="2.60.40.10:FF:000038">
    <property type="entry name" value="Neuronal cell adhesion molecule"/>
    <property type="match status" value="1"/>
</dbReference>
<dbReference type="PANTHER" id="PTHR12231:SF241">
    <property type="entry name" value="L1 CELL ADHESION MOLECULE"/>
    <property type="match status" value="1"/>
</dbReference>
<reference evidence="20" key="1">
    <citation type="submission" date="2025-08" db="UniProtKB">
        <authorList>
            <consortium name="Ensembl"/>
        </authorList>
    </citation>
    <scope>IDENTIFICATION</scope>
</reference>
<feature type="compositionally biased region" description="Pro residues" evidence="17">
    <location>
        <begin position="15"/>
        <end position="24"/>
    </location>
</feature>
<dbReference type="FunFam" id="2.60.40.10:FF:000078">
    <property type="entry name" value="Neuronal cell adhesion molecule"/>
    <property type="match status" value="1"/>
</dbReference>
<evidence type="ECO:0000256" key="2">
    <source>
        <dbReference type="ARBA" id="ARBA00008588"/>
    </source>
</evidence>
<keyword evidence="16" id="KW-0393">Immunoglobulin domain</keyword>
<dbReference type="InterPro" id="IPR007110">
    <property type="entry name" value="Ig-like_dom"/>
</dbReference>
<keyword evidence="4" id="KW-1003">Cell membrane</keyword>
<keyword evidence="8" id="KW-0677">Repeat</keyword>
<dbReference type="InterPro" id="IPR003599">
    <property type="entry name" value="Ig_sub"/>
</dbReference>
<dbReference type="AlphaFoldDB" id="A0A8C4YKQ7"/>
<keyword evidence="14" id="KW-1015">Disulfide bond</keyword>
<evidence type="ECO:0000256" key="11">
    <source>
        <dbReference type="ARBA" id="ARBA00022902"/>
    </source>
</evidence>
<keyword evidence="9" id="KW-0221">Differentiation</keyword>
<dbReference type="InterPro" id="IPR036179">
    <property type="entry name" value="Ig-like_dom_sf"/>
</dbReference>
<dbReference type="Pfam" id="PF13927">
    <property type="entry name" value="Ig_3"/>
    <property type="match status" value="3"/>
</dbReference>
<dbReference type="SMART" id="SM00408">
    <property type="entry name" value="IGc2"/>
    <property type="match status" value="5"/>
</dbReference>
<dbReference type="InterPro" id="IPR013151">
    <property type="entry name" value="Immunoglobulin_dom"/>
</dbReference>
<dbReference type="GO" id="GO:0050808">
    <property type="term" value="P:synapse organization"/>
    <property type="evidence" value="ECO:0007669"/>
    <property type="project" value="Ensembl"/>
</dbReference>
<dbReference type="GO" id="GO:0030424">
    <property type="term" value="C:axon"/>
    <property type="evidence" value="ECO:0007669"/>
    <property type="project" value="Ensembl"/>
</dbReference>
<dbReference type="Proteomes" id="UP000694390">
    <property type="component" value="Unassembled WGS sequence"/>
</dbReference>
<dbReference type="Pfam" id="PF00041">
    <property type="entry name" value="fn3"/>
    <property type="match status" value="1"/>
</dbReference>
<evidence type="ECO:0000256" key="13">
    <source>
        <dbReference type="ARBA" id="ARBA00023136"/>
    </source>
</evidence>
<evidence type="ECO:0000256" key="5">
    <source>
        <dbReference type="ARBA" id="ARBA00022553"/>
    </source>
</evidence>
<feature type="domain" description="Ig-like" evidence="18">
    <location>
        <begin position="125"/>
        <end position="212"/>
    </location>
</feature>
<dbReference type="PANTHER" id="PTHR12231">
    <property type="entry name" value="CTX-RELATED TYPE I TRANSMEMBRANE PROTEIN"/>
    <property type="match status" value="1"/>
</dbReference>
<dbReference type="SMART" id="SM00060">
    <property type="entry name" value="FN3"/>
    <property type="match status" value="1"/>
</dbReference>
<evidence type="ECO:0000256" key="16">
    <source>
        <dbReference type="ARBA" id="ARBA00023319"/>
    </source>
</evidence>
<evidence type="ECO:0000313" key="20">
    <source>
        <dbReference type="Ensembl" id="ENSGEVP00005026920.1"/>
    </source>
</evidence>
<evidence type="ECO:0000256" key="10">
    <source>
        <dbReference type="ARBA" id="ARBA00022889"/>
    </source>
</evidence>
<feature type="compositionally biased region" description="Polar residues" evidence="17">
    <location>
        <begin position="787"/>
        <end position="799"/>
    </location>
</feature>
<dbReference type="CDD" id="cd00063">
    <property type="entry name" value="FN3"/>
    <property type="match status" value="1"/>
</dbReference>
<dbReference type="InterPro" id="IPR003598">
    <property type="entry name" value="Ig_sub2"/>
</dbReference>
<feature type="domain" description="Ig-like" evidence="18">
    <location>
        <begin position="26"/>
        <end position="118"/>
    </location>
</feature>
<keyword evidence="10" id="KW-0130">Cell adhesion</keyword>
<dbReference type="GO" id="GO:0019904">
    <property type="term" value="F:protein domain specific binding"/>
    <property type="evidence" value="ECO:0007669"/>
    <property type="project" value="Ensembl"/>
</dbReference>
<sequence length="926" mass="100844">MGAEQVAGFSVSVTVPPPPPPVRQPPEMTEQPVEKLVVFPSDDIVLRCEATGTPPLEFRWTKDGRWFDPRQEAGVTVVEGSGTLYVNNSNAGRHQGVYRCYASNDLGTAMGPEIRVIAESTPQWPKEKVLPLEVEEGESVILPCNPPASAMPPKIYWLNSRIVHIAQDERVSMGQDGYLYFANVRRSDSHPDYICHAHYLGPRTIIQKEPIELRVRPTNSVKFRQPRLMVPPGESSSHVALRGSSLALECIAEGFPTPTVEWIRLNGRLPAERVALENSQKTLRIRDVVEEDDGEYQCLARNTQGTARHTYTVTVEAAPYWAQQPHSRVYGPGENVRLDCSVYGKPNPLVSWRINGVPWGELAPDPTRTLRSGALILSQVQPNDSLVTQCEAVNHHGRLLANAYIYVIQLPARILTPDKQRYAVVENQTASLDCQTFGAPMPSVEFTGRMEPALQDERAFIHTNGSLHLPRAQRQDTGAYVCLAQNDQTNVTISAWLEVKGATRIELGPQSAVVKKSSNVTFQCLVRFDETLQERGVEWWRDGRPIRESDDSDKYTIEPGWLRISGVDYTDQGVYSCRAHTELDAVEESAELRVVGRPGPVSELQVSEPQERRVKLSWTPGDDHNSPIEKFVVEAEDGLRDPGTWRDVSTVPGHQPWAQLHLVPYGDFRFRVRAANRFGRGEPSAASAPVRTSPAAPERYPEGVAGEGNETNNMLITWKVTCRGACPPQPLDPPHMHICAAPGHCLLQRVGGSVSCAAGAHGGVGPTDCAQSRPRVVPGGEPPCLSASVTQEGLSSPGNSPAPGLASVSPAHPSPPAARGALPAPPVQSRPPSCQPAGVPASLSPPLVKPATPRDTESHPPACTPRKETMPPWSQAATGCCLSVGGWLCSRHRVLSCVVQRSVQGGGGGCSGAETLMVAGCWWFMV</sequence>
<keyword evidence="3" id="KW-0217">Developmental protein</keyword>
<feature type="domain" description="Ig-like" evidence="18">
    <location>
        <begin position="503"/>
        <end position="593"/>
    </location>
</feature>
<dbReference type="FunFam" id="2.60.40.10:FF:000357">
    <property type="entry name" value="Fc receptor like 1"/>
    <property type="match status" value="1"/>
</dbReference>
<evidence type="ECO:0000256" key="6">
    <source>
        <dbReference type="ARBA" id="ARBA00022692"/>
    </source>
</evidence>
<evidence type="ECO:0000313" key="21">
    <source>
        <dbReference type="Proteomes" id="UP000694390"/>
    </source>
</evidence>
<dbReference type="SMART" id="SM00409">
    <property type="entry name" value="IG"/>
    <property type="match status" value="6"/>
</dbReference>
<dbReference type="InterPro" id="IPR013783">
    <property type="entry name" value="Ig-like_fold"/>
</dbReference>
<evidence type="ECO:0000256" key="1">
    <source>
        <dbReference type="ARBA" id="ARBA00004251"/>
    </source>
</evidence>
<comment type="subcellular location">
    <subcellularLocation>
        <location evidence="1">Cell membrane</location>
        <topology evidence="1">Single-pass type I membrane protein</topology>
    </subcellularLocation>
</comment>
<dbReference type="InterPro" id="IPR013098">
    <property type="entry name" value="Ig_I-set"/>
</dbReference>
<gene>
    <name evidence="20" type="primary">L1CAM</name>
</gene>
<evidence type="ECO:0000259" key="18">
    <source>
        <dbReference type="PROSITE" id="PS50835"/>
    </source>
</evidence>
<dbReference type="OrthoDB" id="6244967at2759"/>
<dbReference type="PROSITE" id="PS50853">
    <property type="entry name" value="FN3"/>
    <property type="match status" value="1"/>
</dbReference>
<dbReference type="GO" id="GO:0016477">
    <property type="term" value="P:cell migration"/>
    <property type="evidence" value="ECO:0007669"/>
    <property type="project" value="Ensembl"/>
</dbReference>
<feature type="region of interest" description="Disordered" evidence="17">
    <location>
        <begin position="1"/>
        <end position="27"/>
    </location>
</feature>
<evidence type="ECO:0000256" key="14">
    <source>
        <dbReference type="ARBA" id="ARBA00023157"/>
    </source>
</evidence>
<keyword evidence="12" id="KW-1133">Transmembrane helix</keyword>
<keyword evidence="5" id="KW-0597">Phosphoprotein</keyword>
<dbReference type="Ensembl" id="ENSGEVT00005028330.1">
    <property type="protein sequence ID" value="ENSGEVP00005026920.1"/>
    <property type="gene ID" value="ENSGEVG00005019079.1"/>
</dbReference>
<dbReference type="InterPro" id="IPR036116">
    <property type="entry name" value="FN3_sf"/>
</dbReference>
<dbReference type="FunFam" id="2.60.40.10:FF:000057">
    <property type="entry name" value="neural cell adhesion molecule L1"/>
    <property type="match status" value="1"/>
</dbReference>
<dbReference type="SUPFAM" id="SSF49265">
    <property type="entry name" value="Fibronectin type III"/>
    <property type="match status" value="1"/>
</dbReference>
<accession>A0A8C4YKQ7</accession>
<keyword evidence="21" id="KW-1185">Reference proteome</keyword>
<dbReference type="PROSITE" id="PS50835">
    <property type="entry name" value="IG_LIKE"/>
    <property type="match status" value="6"/>
</dbReference>
<dbReference type="Gene3D" id="2.60.40.10">
    <property type="entry name" value="Immunoglobulins"/>
    <property type="match status" value="7"/>
</dbReference>
<dbReference type="GO" id="GO:0043025">
    <property type="term" value="C:neuronal cell body"/>
    <property type="evidence" value="ECO:0007669"/>
    <property type="project" value="Ensembl"/>
</dbReference>
<dbReference type="GO" id="GO:0007160">
    <property type="term" value="P:cell-matrix adhesion"/>
    <property type="evidence" value="ECO:0007669"/>
    <property type="project" value="Ensembl"/>
</dbReference>
<feature type="domain" description="Fibronectin type-III" evidence="19">
    <location>
        <begin position="600"/>
        <end position="695"/>
    </location>
</feature>
<dbReference type="GO" id="GO:0007411">
    <property type="term" value="P:axon guidance"/>
    <property type="evidence" value="ECO:0007669"/>
    <property type="project" value="Ensembl"/>
</dbReference>
<dbReference type="Pfam" id="PF07679">
    <property type="entry name" value="I-set"/>
    <property type="match status" value="2"/>
</dbReference>
<keyword evidence="13" id="KW-0472">Membrane</keyword>
<dbReference type="FunFam" id="2.60.40.10:FF:000063">
    <property type="entry name" value="neural cell adhesion molecule L1"/>
    <property type="match status" value="1"/>
</dbReference>
<evidence type="ECO:0000256" key="3">
    <source>
        <dbReference type="ARBA" id="ARBA00022473"/>
    </source>
</evidence>
<dbReference type="GO" id="GO:0009986">
    <property type="term" value="C:cell surface"/>
    <property type="evidence" value="ECO:0007669"/>
    <property type="project" value="Ensembl"/>
</dbReference>
<feature type="region of interest" description="Disordered" evidence="17">
    <location>
        <begin position="780"/>
        <end position="870"/>
    </location>
</feature>
<dbReference type="GO" id="GO:0005886">
    <property type="term" value="C:plasma membrane"/>
    <property type="evidence" value="ECO:0007669"/>
    <property type="project" value="UniProtKB-SubCell"/>
</dbReference>
<name>A0A8C4YKQ7_9SAUR</name>
<feature type="compositionally biased region" description="Low complexity" evidence="17">
    <location>
        <begin position="806"/>
        <end position="822"/>
    </location>
</feature>
<dbReference type="InterPro" id="IPR003961">
    <property type="entry name" value="FN3_dom"/>
</dbReference>
<evidence type="ECO:0000256" key="7">
    <source>
        <dbReference type="ARBA" id="ARBA00022729"/>
    </source>
</evidence>
<dbReference type="FunFam" id="2.60.40.10:FF:000005">
    <property type="entry name" value="Neuronal cell adhesion molecule"/>
    <property type="match status" value="1"/>
</dbReference>
<keyword evidence="15" id="KW-0325">Glycoprotein</keyword>